<dbReference type="AlphaFoldDB" id="A0A6F8T2Y8"/>
<comment type="similarity">
    <text evidence="2 12">Belongs to the peptidase M48B family.</text>
</comment>
<evidence type="ECO:0000256" key="3">
    <source>
        <dbReference type="ARBA" id="ARBA00022475"/>
    </source>
</evidence>
<comment type="cofactor">
    <cofactor evidence="12">
        <name>Zn(2+)</name>
        <dbReference type="ChEBI" id="CHEBI:29105"/>
    </cofactor>
    <text evidence="12">Binds 1 zinc ion per subunit.</text>
</comment>
<reference evidence="14" key="1">
    <citation type="journal article" date="2020" name="Microbiol. Resour. Announc.">
        <title>Complete Genome Sequence of Novel Psychrotolerant Legionella Strain TUM19329, Isolated from Antarctic Lake Sediment.</title>
        <authorList>
            <person name="Shimada S."/>
            <person name="Nakai R."/>
            <person name="Aoki K."/>
            <person name="Shimoeda N."/>
            <person name="Ohno G."/>
            <person name="Miyazaki Y."/>
            <person name="Kudoh S."/>
            <person name="Imura S."/>
            <person name="Watanabe K."/>
            <person name="Ishii Y."/>
            <person name="Tateda K."/>
        </authorList>
    </citation>
    <scope>NUCLEOTIDE SEQUENCE [LARGE SCALE GENOMIC DNA]</scope>
    <source>
        <strain evidence="14">TUM19329</strain>
    </source>
</reference>
<keyword evidence="4 12" id="KW-0645">Protease</keyword>
<protein>
    <recommendedName>
        <fullName evidence="12">Protease HtpX</fullName>
        <ecNumber evidence="12">3.4.24.-</ecNumber>
    </recommendedName>
    <alternativeName>
        <fullName evidence="12">Heat shock protein HtpX</fullName>
    </alternativeName>
</protein>
<dbReference type="RefSeq" id="WP_173236580.1">
    <property type="nucleotide sequence ID" value="NZ_AP022839.1"/>
</dbReference>
<keyword evidence="6 12" id="KW-0479">Metal-binding</keyword>
<feature type="domain" description="Peptidase M48" evidence="13">
    <location>
        <begin position="83"/>
        <end position="295"/>
    </location>
</feature>
<evidence type="ECO:0000256" key="7">
    <source>
        <dbReference type="ARBA" id="ARBA00022801"/>
    </source>
</evidence>
<keyword evidence="10 12" id="KW-0482">Metalloprotease</keyword>
<keyword evidence="9 12" id="KW-1133">Transmembrane helix</keyword>
<dbReference type="InterPro" id="IPR001915">
    <property type="entry name" value="Peptidase_M48"/>
</dbReference>
<evidence type="ECO:0000256" key="12">
    <source>
        <dbReference type="HAMAP-Rule" id="MF_00188"/>
    </source>
</evidence>
<feature type="transmembrane region" description="Helical" evidence="12">
    <location>
        <begin position="197"/>
        <end position="221"/>
    </location>
</feature>
<proteinExistence type="inferred from homology"/>
<evidence type="ECO:0000256" key="9">
    <source>
        <dbReference type="ARBA" id="ARBA00022989"/>
    </source>
</evidence>
<dbReference type="Proteomes" id="UP000502894">
    <property type="component" value="Chromosome"/>
</dbReference>
<dbReference type="PANTHER" id="PTHR43221">
    <property type="entry name" value="PROTEASE HTPX"/>
    <property type="match status" value="1"/>
</dbReference>
<evidence type="ECO:0000313" key="15">
    <source>
        <dbReference type="Proteomes" id="UP000502894"/>
    </source>
</evidence>
<feature type="transmembrane region" description="Helical" evidence="12">
    <location>
        <begin position="165"/>
        <end position="185"/>
    </location>
</feature>
<keyword evidence="3 12" id="KW-1003">Cell membrane</keyword>
<dbReference type="GO" id="GO:0008270">
    <property type="term" value="F:zinc ion binding"/>
    <property type="evidence" value="ECO:0007669"/>
    <property type="project" value="UniProtKB-UniRule"/>
</dbReference>
<evidence type="ECO:0000256" key="8">
    <source>
        <dbReference type="ARBA" id="ARBA00022833"/>
    </source>
</evidence>
<dbReference type="EMBL" id="AP022839">
    <property type="protein sequence ID" value="BCA94799.1"/>
    <property type="molecule type" value="Genomic_DNA"/>
</dbReference>
<feature type="active site" evidence="12">
    <location>
        <position position="147"/>
    </location>
</feature>
<evidence type="ECO:0000256" key="1">
    <source>
        <dbReference type="ARBA" id="ARBA00004651"/>
    </source>
</evidence>
<accession>A0A6F8T2Y8</accession>
<evidence type="ECO:0000256" key="11">
    <source>
        <dbReference type="ARBA" id="ARBA00023136"/>
    </source>
</evidence>
<evidence type="ECO:0000256" key="2">
    <source>
        <dbReference type="ARBA" id="ARBA00009779"/>
    </source>
</evidence>
<feature type="binding site" evidence="12">
    <location>
        <position position="150"/>
    </location>
    <ligand>
        <name>Zn(2+)</name>
        <dbReference type="ChEBI" id="CHEBI:29105"/>
        <note>catalytic</note>
    </ligand>
</feature>
<keyword evidence="8 12" id="KW-0862">Zinc</keyword>
<keyword evidence="15" id="KW-1185">Reference proteome</keyword>
<keyword evidence="11 12" id="KW-0472">Membrane</keyword>
<organism evidence="14 15">
    <name type="scientific">Legionella antarctica</name>
    <dbReference type="NCBI Taxonomy" id="2708020"/>
    <lineage>
        <taxon>Bacteria</taxon>
        <taxon>Pseudomonadati</taxon>
        <taxon>Pseudomonadota</taxon>
        <taxon>Gammaproteobacteria</taxon>
        <taxon>Legionellales</taxon>
        <taxon>Legionellaceae</taxon>
        <taxon>Legionella</taxon>
    </lineage>
</organism>
<comment type="subcellular location">
    <subcellularLocation>
        <location evidence="1 12">Cell membrane</location>
        <topology evidence="1 12">Multi-pass membrane protein</topology>
    </subcellularLocation>
</comment>
<feature type="binding site" evidence="12">
    <location>
        <position position="146"/>
    </location>
    <ligand>
        <name>Zn(2+)</name>
        <dbReference type="ChEBI" id="CHEBI:29105"/>
        <note>catalytic</note>
    </ligand>
</feature>
<dbReference type="GO" id="GO:0004222">
    <property type="term" value="F:metalloendopeptidase activity"/>
    <property type="evidence" value="ECO:0007669"/>
    <property type="project" value="UniProtKB-UniRule"/>
</dbReference>
<evidence type="ECO:0000256" key="10">
    <source>
        <dbReference type="ARBA" id="ARBA00023049"/>
    </source>
</evidence>
<feature type="transmembrane region" description="Helical" evidence="12">
    <location>
        <begin position="7"/>
        <end position="29"/>
    </location>
</feature>
<dbReference type="EC" id="3.4.24.-" evidence="12"/>
<dbReference type="GO" id="GO:0005886">
    <property type="term" value="C:plasma membrane"/>
    <property type="evidence" value="ECO:0007669"/>
    <property type="project" value="UniProtKB-SubCell"/>
</dbReference>
<dbReference type="CDD" id="cd07335">
    <property type="entry name" value="M48B_HtpX_like"/>
    <property type="match status" value="1"/>
</dbReference>
<evidence type="ECO:0000259" key="13">
    <source>
        <dbReference type="Pfam" id="PF01435"/>
    </source>
</evidence>
<dbReference type="HAMAP" id="MF_00188">
    <property type="entry name" value="Pept_M48_protease_HtpX"/>
    <property type="match status" value="1"/>
</dbReference>
<name>A0A6F8T2Y8_9GAMM</name>
<evidence type="ECO:0000256" key="6">
    <source>
        <dbReference type="ARBA" id="ARBA00022723"/>
    </source>
</evidence>
<dbReference type="InterPro" id="IPR022919">
    <property type="entry name" value="Pept_M48_protease_HtpX"/>
</dbReference>
<dbReference type="Pfam" id="PF01435">
    <property type="entry name" value="Peptidase_M48"/>
    <property type="match status" value="1"/>
</dbReference>
<dbReference type="NCBIfam" id="NF003965">
    <property type="entry name" value="PRK05457.1"/>
    <property type="match status" value="1"/>
</dbReference>
<evidence type="ECO:0000256" key="4">
    <source>
        <dbReference type="ARBA" id="ARBA00022670"/>
    </source>
</evidence>
<dbReference type="Gene3D" id="3.30.2010.10">
    <property type="entry name" value="Metalloproteases ('zincins'), catalytic domain"/>
    <property type="match status" value="1"/>
</dbReference>
<evidence type="ECO:0000313" key="14">
    <source>
        <dbReference type="EMBL" id="BCA94799.1"/>
    </source>
</evidence>
<feature type="transmembrane region" description="Helical" evidence="12">
    <location>
        <begin position="41"/>
        <end position="60"/>
    </location>
</feature>
<dbReference type="PANTHER" id="PTHR43221:SF1">
    <property type="entry name" value="PROTEASE HTPX"/>
    <property type="match status" value="1"/>
</dbReference>
<dbReference type="GO" id="GO:0006508">
    <property type="term" value="P:proteolysis"/>
    <property type="evidence" value="ECO:0007669"/>
    <property type="project" value="UniProtKB-KW"/>
</dbReference>
<feature type="binding site" evidence="12">
    <location>
        <position position="226"/>
    </location>
    <ligand>
        <name>Zn(2+)</name>
        <dbReference type="ChEBI" id="CHEBI:29105"/>
        <note>catalytic</note>
    </ligand>
</feature>
<keyword evidence="7 12" id="KW-0378">Hydrolase</keyword>
<dbReference type="InterPro" id="IPR050083">
    <property type="entry name" value="HtpX_protease"/>
</dbReference>
<sequence length="298" mass="33611">MFKRVALFLATNLAIIVVISLILSIFNIAPYLTQYGLDYQSLLIFASIIGFTGSLISLFISKWMAIHAYNVKLIDKPTNESEFWLTAKVRQLATQRNIGMPDVGIYESPEPNAFATGWNKNKALVAVSTGLLTSMKADEVEGVLGHELSHVANGDMVTMTLIQGVVNTFVIFFARIAAFFVTQFFRKDDAEPLQEGFVYYGVAIVFELFFGILASLIVMWFSRHREFRADAGSARYVGKDKMISALQRLQQLMERTPEDNRAPALNTMKISVRSSWLSLFSSHPPLEKRIEALQKHRR</sequence>
<keyword evidence="12" id="KW-0346">Stress response</keyword>
<dbReference type="KEGG" id="lant:TUM19329_11600"/>
<gene>
    <name evidence="14" type="primary">htpX_2</name>
    <name evidence="12" type="synonym">htpX</name>
    <name evidence="14" type="ORF">TUM19329_11600</name>
</gene>
<keyword evidence="5 12" id="KW-0812">Transmembrane</keyword>
<evidence type="ECO:0000256" key="5">
    <source>
        <dbReference type="ARBA" id="ARBA00022692"/>
    </source>
</evidence>